<dbReference type="RefSeq" id="WP_116332625.1">
    <property type="nucleotide sequence ID" value="NZ_LT992560.1"/>
</dbReference>
<name>A0A976G4N7_9BURK</name>
<dbReference type="PROSITE" id="PS50931">
    <property type="entry name" value="HTH_LYSR"/>
    <property type="match status" value="1"/>
</dbReference>
<dbReference type="SUPFAM" id="SSF53850">
    <property type="entry name" value="Periplasmic binding protein-like II"/>
    <property type="match status" value="1"/>
</dbReference>
<dbReference type="InterPro" id="IPR005119">
    <property type="entry name" value="LysR_subst-bd"/>
</dbReference>
<keyword evidence="2" id="KW-0805">Transcription regulation</keyword>
<evidence type="ECO:0000256" key="2">
    <source>
        <dbReference type="ARBA" id="ARBA00023015"/>
    </source>
</evidence>
<dbReference type="Pfam" id="PF00126">
    <property type="entry name" value="HTH_1"/>
    <property type="match status" value="1"/>
</dbReference>
<dbReference type="InterPro" id="IPR000847">
    <property type="entry name" value="LysR_HTH_N"/>
</dbReference>
<organism evidence="6 7">
    <name type="scientific">Cupriavidus taiwanensis</name>
    <dbReference type="NCBI Taxonomy" id="164546"/>
    <lineage>
        <taxon>Bacteria</taxon>
        <taxon>Pseudomonadati</taxon>
        <taxon>Pseudomonadota</taxon>
        <taxon>Betaproteobacteria</taxon>
        <taxon>Burkholderiales</taxon>
        <taxon>Burkholderiaceae</taxon>
        <taxon>Cupriavidus</taxon>
    </lineage>
</organism>
<keyword evidence="4" id="KW-0804">Transcription</keyword>
<evidence type="ECO:0000313" key="6">
    <source>
        <dbReference type="EMBL" id="SOZ70809.1"/>
    </source>
</evidence>
<dbReference type="GO" id="GO:0000976">
    <property type="term" value="F:transcription cis-regulatory region binding"/>
    <property type="evidence" value="ECO:0007669"/>
    <property type="project" value="TreeGrafter"/>
</dbReference>
<dbReference type="PRINTS" id="PR00039">
    <property type="entry name" value="HTHLYSR"/>
</dbReference>
<dbReference type="AlphaFoldDB" id="A0A976G4N7"/>
<evidence type="ECO:0000256" key="4">
    <source>
        <dbReference type="ARBA" id="ARBA00023163"/>
    </source>
</evidence>
<keyword evidence="3" id="KW-0238">DNA-binding</keyword>
<comment type="similarity">
    <text evidence="1">Belongs to the LysR transcriptional regulatory family.</text>
</comment>
<dbReference type="Gene3D" id="1.10.10.10">
    <property type="entry name" value="Winged helix-like DNA-binding domain superfamily/Winged helix DNA-binding domain"/>
    <property type="match status" value="1"/>
</dbReference>
<dbReference type="GO" id="GO:0003700">
    <property type="term" value="F:DNA-binding transcription factor activity"/>
    <property type="evidence" value="ECO:0007669"/>
    <property type="project" value="InterPro"/>
</dbReference>
<dbReference type="SUPFAM" id="SSF46785">
    <property type="entry name" value="Winged helix' DNA-binding domain"/>
    <property type="match status" value="1"/>
</dbReference>
<proteinExistence type="inferred from homology"/>
<dbReference type="Proteomes" id="UP000256952">
    <property type="component" value="Chromosome CBM2613_b"/>
</dbReference>
<dbReference type="InterPro" id="IPR036390">
    <property type="entry name" value="WH_DNA-bd_sf"/>
</dbReference>
<comment type="caution">
    <text evidence="6">The sequence shown here is derived from an EMBL/GenBank/DDBJ whole genome shotgun (WGS) entry which is preliminary data.</text>
</comment>
<dbReference type="EMBL" id="OFTH01000042">
    <property type="protein sequence ID" value="SOZ70809.1"/>
    <property type="molecule type" value="Genomic_DNA"/>
</dbReference>
<dbReference type="PANTHER" id="PTHR30126">
    <property type="entry name" value="HTH-TYPE TRANSCRIPTIONAL REGULATOR"/>
    <property type="match status" value="1"/>
</dbReference>
<protein>
    <submittedName>
        <fullName evidence="6">LysR family transcriptional regulator</fullName>
    </submittedName>
</protein>
<evidence type="ECO:0000313" key="7">
    <source>
        <dbReference type="Proteomes" id="UP000256952"/>
    </source>
</evidence>
<evidence type="ECO:0000259" key="5">
    <source>
        <dbReference type="PROSITE" id="PS50931"/>
    </source>
</evidence>
<gene>
    <name evidence="6" type="ORF">CBM2613_B170248</name>
</gene>
<evidence type="ECO:0000256" key="1">
    <source>
        <dbReference type="ARBA" id="ARBA00009437"/>
    </source>
</evidence>
<sequence>MERSALDRALLTDRLDWNLLRTFLTIVHERSLSRAAVRLHITQPAVSLALRRLEEHLGHTLIERRGSSFRLTRPGEEVLRIATDVYGSVARLGAELTGQQDEVSGLLRLLTVSRIHSGVYDECLAAFHRQHPRVTLQVDVMRSSEIVDALAQKAGGVGLSLYRQSGDKLQHLLFLRQRYAIFCGRHHRLFGRTGLGISDLLAEHFVSFSSDQLGDVLAPLAVFRDQHGFSGRIVATSASLDEIRRLVFAGYGIGCLPEHIVADDVAQQRLWRLPPEEGVADIDLYLLWNPERRQTPAEAAFITHFRHYVARYSLMERLGDAVNAPLAALRVPTAEAGKKNA</sequence>
<dbReference type="Pfam" id="PF03466">
    <property type="entry name" value="LysR_substrate"/>
    <property type="match status" value="1"/>
</dbReference>
<feature type="domain" description="HTH lysR-type" evidence="5">
    <location>
        <begin position="15"/>
        <end position="72"/>
    </location>
</feature>
<reference evidence="6 7" key="1">
    <citation type="submission" date="2018-01" db="EMBL/GenBank/DDBJ databases">
        <authorList>
            <person name="Clerissi C."/>
        </authorList>
    </citation>
    <scope>NUCLEOTIDE SEQUENCE [LARGE SCALE GENOMIC DNA]</scope>
    <source>
        <strain evidence="6">Cupriavidus taiwanensis STM 8556</strain>
    </source>
</reference>
<dbReference type="Gene3D" id="3.40.190.290">
    <property type="match status" value="1"/>
</dbReference>
<dbReference type="CDD" id="cd05466">
    <property type="entry name" value="PBP2_LTTR_substrate"/>
    <property type="match status" value="1"/>
</dbReference>
<accession>A0A976G4N7</accession>
<evidence type="ECO:0000256" key="3">
    <source>
        <dbReference type="ARBA" id="ARBA00023125"/>
    </source>
</evidence>
<dbReference type="InterPro" id="IPR036388">
    <property type="entry name" value="WH-like_DNA-bd_sf"/>
</dbReference>
<dbReference type="PANTHER" id="PTHR30126:SF97">
    <property type="entry name" value="HTH-TYPE TRANSCRIPTIONAL REGULATOR ABGR"/>
    <property type="match status" value="1"/>
</dbReference>